<dbReference type="GO" id="GO:0005524">
    <property type="term" value="F:ATP binding"/>
    <property type="evidence" value="ECO:0007669"/>
    <property type="project" value="UniProtKB-UniRule"/>
</dbReference>
<dbReference type="InterPro" id="IPR027417">
    <property type="entry name" value="P-loop_NTPase"/>
</dbReference>
<reference evidence="7 8" key="1">
    <citation type="submission" date="2019-04" db="EMBL/GenBank/DDBJ databases">
        <title>Genome sequencing of Clostridium botulinum Groups I-IV and Clostridium butyricum.</title>
        <authorList>
            <person name="Brunt J."/>
            <person name="Van Vliet A.H.M."/>
            <person name="Stringer S.C."/>
            <person name="Carter A.T."/>
            <person name="Peck M.W."/>
        </authorList>
    </citation>
    <scope>NUCLEOTIDE SEQUENCE [LARGE SCALE GENOMIC DNA]</scope>
    <source>
        <strain evidence="7 8">IFR 18/094</strain>
    </source>
</reference>
<evidence type="ECO:0000313" key="7">
    <source>
        <dbReference type="EMBL" id="NEZ46764.1"/>
    </source>
</evidence>
<dbReference type="AlphaFoldDB" id="A0A6M0R926"/>
<dbReference type="Pfam" id="PF00580">
    <property type="entry name" value="UvrD-helicase"/>
    <property type="match status" value="1"/>
</dbReference>
<evidence type="ECO:0000313" key="8">
    <source>
        <dbReference type="Proteomes" id="UP000473885"/>
    </source>
</evidence>
<dbReference type="GO" id="GO:0000725">
    <property type="term" value="P:recombinational repair"/>
    <property type="evidence" value="ECO:0007669"/>
    <property type="project" value="TreeGrafter"/>
</dbReference>
<proteinExistence type="predicted"/>
<dbReference type="PANTHER" id="PTHR11070">
    <property type="entry name" value="UVRD / RECB / PCRA DNA HELICASE FAMILY MEMBER"/>
    <property type="match status" value="1"/>
</dbReference>
<dbReference type="PROSITE" id="PS51198">
    <property type="entry name" value="UVRD_HELICASE_ATP_BIND"/>
    <property type="match status" value="1"/>
</dbReference>
<dbReference type="Proteomes" id="UP000473885">
    <property type="component" value="Unassembled WGS sequence"/>
</dbReference>
<dbReference type="RefSeq" id="WP_163248981.1">
    <property type="nucleotide sequence ID" value="NZ_SXDP01000003.1"/>
</dbReference>
<evidence type="ECO:0000256" key="3">
    <source>
        <dbReference type="ARBA" id="ARBA00022806"/>
    </source>
</evidence>
<accession>A0A6M0R926</accession>
<keyword evidence="1 5" id="KW-0547">Nucleotide-binding</keyword>
<dbReference type="SUPFAM" id="SSF52540">
    <property type="entry name" value="P-loop containing nucleoside triphosphate hydrolases"/>
    <property type="match status" value="1"/>
</dbReference>
<dbReference type="InterPro" id="IPR000212">
    <property type="entry name" value="DNA_helicase_UvrD/REP"/>
</dbReference>
<evidence type="ECO:0000256" key="4">
    <source>
        <dbReference type="ARBA" id="ARBA00022840"/>
    </source>
</evidence>
<dbReference type="EMBL" id="SXDP01000003">
    <property type="protein sequence ID" value="NEZ46764.1"/>
    <property type="molecule type" value="Genomic_DNA"/>
</dbReference>
<dbReference type="GO" id="GO:0016787">
    <property type="term" value="F:hydrolase activity"/>
    <property type="evidence" value="ECO:0007669"/>
    <property type="project" value="UniProtKB-UniRule"/>
</dbReference>
<organism evidence="7 8">
    <name type="scientific">Clostridium niameyense</name>
    <dbReference type="NCBI Taxonomy" id="1622073"/>
    <lineage>
        <taxon>Bacteria</taxon>
        <taxon>Bacillati</taxon>
        <taxon>Bacillota</taxon>
        <taxon>Clostridia</taxon>
        <taxon>Eubacteriales</taxon>
        <taxon>Clostridiaceae</taxon>
        <taxon>Clostridium</taxon>
    </lineage>
</organism>
<dbReference type="InterPro" id="IPR014016">
    <property type="entry name" value="UvrD-like_ATP-bd"/>
</dbReference>
<evidence type="ECO:0000256" key="1">
    <source>
        <dbReference type="ARBA" id="ARBA00022741"/>
    </source>
</evidence>
<dbReference type="GO" id="GO:0005829">
    <property type="term" value="C:cytosol"/>
    <property type="evidence" value="ECO:0007669"/>
    <property type="project" value="TreeGrafter"/>
</dbReference>
<dbReference type="GO" id="GO:0003677">
    <property type="term" value="F:DNA binding"/>
    <property type="evidence" value="ECO:0007669"/>
    <property type="project" value="InterPro"/>
</dbReference>
<keyword evidence="8" id="KW-1185">Reference proteome</keyword>
<name>A0A6M0R926_9CLOT</name>
<gene>
    <name evidence="7" type="ORF">FDF74_05975</name>
</gene>
<dbReference type="GO" id="GO:0043138">
    <property type="term" value="F:3'-5' DNA helicase activity"/>
    <property type="evidence" value="ECO:0007669"/>
    <property type="project" value="TreeGrafter"/>
</dbReference>
<protein>
    <submittedName>
        <fullName evidence="7">ATP-dependent DNA helicase</fullName>
    </submittedName>
</protein>
<evidence type="ECO:0000256" key="5">
    <source>
        <dbReference type="PROSITE-ProRule" id="PRU00560"/>
    </source>
</evidence>
<feature type="domain" description="UvrD-like helicase ATP-binding" evidence="6">
    <location>
        <begin position="207"/>
        <end position="564"/>
    </location>
</feature>
<sequence length="706" mass="83315">MEQNENSLEKQIKIAMEKEYLEFVINKIKKETRYYVEKRKNIVEDIVKYRKENIDECKDDEDKIAEYFDHERYLKEQLYKFIDKKLREFTILENTPYFGKVVFSYEDDEDQIYIGRFGFSEEGNYKPIIIDWRAPICQAFYAGKLGNITYTSPDGEIDIDVKSKTQYLIKKGKLKGMFDSELDIKDEILQSVLSENSENKLKDIVMTIQKEQDDIIRQPKNKVIVVNGVAGSGKTTVALHRVAYLLYNYRKLIQDKLLVLGPNSVFIDYISEILPSLGENGVIQTTFLEFISKIVDTNSVMSYEKYYEKILVGDKEFIKELRYKQSQEFVDKLNEFINYLDHNYFKVKNVEFMGEIVVTKEEIEDMFYDYFKYMPLFKRSKKIKRIIFSKLKDARDKNVYKVQKEFEYKIKNLSEDEIRLERNNLEFIRKNAIREIIKKSMETKKQLKYLDGESIFEIYKKGFFIKENIIVDDLFAILYLKIKLEGIRIKKEIKHIVIDEAQDYSMLQFIILKELTGCKSFTVVGDENQRIIPYSGRLPMLSLDEILDRDEIEYFNLQKSYRSTKQIMDYANKYLNESKIVPLVRNGHNVIENSTESGKSIYSKVNYYLEYLKEKGYENIAIITTTLDEAKNIGNDLKSIRYISLIDRENIIYSGGEVIMPSYLAKGLEFDATILLIKDEVKSNNLNYIMATRALHELIVINNEVV</sequence>
<feature type="binding site" evidence="5">
    <location>
        <begin position="228"/>
        <end position="235"/>
    </location>
    <ligand>
        <name>ATP</name>
        <dbReference type="ChEBI" id="CHEBI:30616"/>
    </ligand>
</feature>
<keyword evidence="3 5" id="KW-0347">Helicase</keyword>
<dbReference type="Gene3D" id="3.40.50.300">
    <property type="entry name" value="P-loop containing nucleotide triphosphate hydrolases"/>
    <property type="match status" value="3"/>
</dbReference>
<comment type="caution">
    <text evidence="7">The sequence shown here is derived from an EMBL/GenBank/DDBJ whole genome shotgun (WGS) entry which is preliminary data.</text>
</comment>
<evidence type="ECO:0000259" key="6">
    <source>
        <dbReference type="PROSITE" id="PS51198"/>
    </source>
</evidence>
<dbReference type="PANTHER" id="PTHR11070:SF17">
    <property type="entry name" value="DNA HELICASE IV"/>
    <property type="match status" value="1"/>
</dbReference>
<keyword evidence="4 5" id="KW-0067">ATP-binding</keyword>
<keyword evidence="2 5" id="KW-0378">Hydrolase</keyword>
<evidence type="ECO:0000256" key="2">
    <source>
        <dbReference type="ARBA" id="ARBA00022801"/>
    </source>
</evidence>